<gene>
    <name evidence="3" type="ORF">H074_07044</name>
</gene>
<evidence type="ECO:0000313" key="3">
    <source>
        <dbReference type="EMBL" id="EME62966.1"/>
    </source>
</evidence>
<comment type="caution">
    <text evidence="3">The sequence shown here is derived from an EMBL/GenBank/DDBJ whole genome shotgun (WGS) entry which is preliminary data.</text>
</comment>
<dbReference type="AlphaFoldDB" id="M2XPL3"/>
<evidence type="ECO:0000256" key="2">
    <source>
        <dbReference type="SAM" id="Phobius"/>
    </source>
</evidence>
<evidence type="ECO:0000256" key="1">
    <source>
        <dbReference type="SAM" id="MobiDB-lite"/>
    </source>
</evidence>
<keyword evidence="2" id="KW-1133">Transmembrane helix</keyword>
<dbReference type="PATRIC" id="fig|1284240.4.peg.1422"/>
<dbReference type="RefSeq" id="WP_007029332.1">
    <property type="nucleotide sequence ID" value="NZ_AOHO01000032.1"/>
</dbReference>
<keyword evidence="4" id="KW-1185">Reference proteome</keyword>
<reference evidence="3 4" key="1">
    <citation type="journal article" date="2013" name="Genome Announc.">
        <title>Draft Genome Sequence of Amycolatopsis decaplanina Strain DSM 44594T.</title>
        <authorList>
            <person name="Kaur N."/>
            <person name="Kumar S."/>
            <person name="Bala M."/>
            <person name="Raghava G.P."/>
            <person name="Mayilraj S."/>
        </authorList>
    </citation>
    <scope>NUCLEOTIDE SEQUENCE [LARGE SCALE GENOMIC DNA]</scope>
    <source>
        <strain evidence="3 4">DSM 44594</strain>
    </source>
</reference>
<evidence type="ECO:0000313" key="4">
    <source>
        <dbReference type="Proteomes" id="UP000054226"/>
    </source>
</evidence>
<dbReference type="OrthoDB" id="3629230at2"/>
<feature type="transmembrane region" description="Helical" evidence="2">
    <location>
        <begin position="115"/>
        <end position="136"/>
    </location>
</feature>
<name>M2XPL3_9PSEU</name>
<dbReference type="Proteomes" id="UP000054226">
    <property type="component" value="Unassembled WGS sequence"/>
</dbReference>
<keyword evidence="2" id="KW-0812">Transmembrane</keyword>
<sequence>MITGVVFVVLSAWFMISLGVSLGISDQGKVDRFGVARIQECHRSPLRFWMIHVCQAEVRWDRKALGRPLVTSAVIGSVSDLSGEVNVVSYRSAGRYGALQYSIVPVDRPRAPFSYGWWMFFTFVSLIPGYVVGWFAGKGIDRLMPEPTEKPKDWRGVSRRATPGMNGRRRKRGRR</sequence>
<feature type="region of interest" description="Disordered" evidence="1">
    <location>
        <begin position="147"/>
        <end position="175"/>
    </location>
</feature>
<organism evidence="3 4">
    <name type="scientific">Amycolatopsis decaplanina DSM 44594</name>
    <dbReference type="NCBI Taxonomy" id="1284240"/>
    <lineage>
        <taxon>Bacteria</taxon>
        <taxon>Bacillati</taxon>
        <taxon>Actinomycetota</taxon>
        <taxon>Actinomycetes</taxon>
        <taxon>Pseudonocardiales</taxon>
        <taxon>Pseudonocardiaceae</taxon>
        <taxon>Amycolatopsis</taxon>
    </lineage>
</organism>
<protein>
    <submittedName>
        <fullName evidence="3">Uncharacterized protein</fullName>
    </submittedName>
</protein>
<feature type="compositionally biased region" description="Basic and acidic residues" evidence="1">
    <location>
        <begin position="147"/>
        <end position="156"/>
    </location>
</feature>
<accession>M2XPL3</accession>
<keyword evidence="2" id="KW-0472">Membrane</keyword>
<dbReference type="EMBL" id="AOHO01000032">
    <property type="protein sequence ID" value="EME62966.1"/>
    <property type="molecule type" value="Genomic_DNA"/>
</dbReference>
<proteinExistence type="predicted"/>